<keyword evidence="7 10" id="KW-0804">Transcription</keyword>
<dbReference type="InterPro" id="IPR055122">
    <property type="entry name" value="Med14_N"/>
</dbReference>
<dbReference type="InterPro" id="IPR055113">
    <property type="entry name" value="Med14_RM2"/>
</dbReference>
<keyword evidence="19" id="KW-1185">Reference proteome</keyword>
<dbReference type="Pfam" id="PF22981">
    <property type="entry name" value="RM2_Med14"/>
    <property type="match status" value="1"/>
</dbReference>
<keyword evidence="5 10" id="KW-0805">Transcription regulation</keyword>
<protein>
    <recommendedName>
        <fullName evidence="3 10">Mediator of RNA polymerase II transcription subunit 14</fullName>
    </recommendedName>
    <alternativeName>
        <fullName evidence="9 10">Mediator complex subunit 14</fullName>
    </alternativeName>
</protein>
<keyword evidence="4" id="KW-0677">Repeat</keyword>
<evidence type="ECO:0000259" key="11">
    <source>
        <dbReference type="Pfam" id="PF08638"/>
    </source>
</evidence>
<evidence type="ECO:0000256" key="7">
    <source>
        <dbReference type="ARBA" id="ARBA00023163"/>
    </source>
</evidence>
<dbReference type="Pfam" id="PF25067">
    <property type="entry name" value="RM5_Med14"/>
    <property type="match status" value="1"/>
</dbReference>
<dbReference type="Pfam" id="PF08638">
    <property type="entry name" value="Med14"/>
    <property type="match status" value="1"/>
</dbReference>
<feature type="domain" description="Mediator of RNA polymerase II transcription subunit 14 RM2" evidence="12">
    <location>
        <begin position="303"/>
        <end position="375"/>
    </location>
</feature>
<evidence type="ECO:0000256" key="4">
    <source>
        <dbReference type="ARBA" id="ARBA00022737"/>
    </source>
</evidence>
<accession>A0ABP0G3G8</accession>
<keyword evidence="8 10" id="KW-0539">Nucleus</keyword>
<dbReference type="InterPro" id="IPR056877">
    <property type="entry name" value="Med14_C"/>
</dbReference>
<dbReference type="Proteomes" id="UP001642483">
    <property type="component" value="Unassembled WGS sequence"/>
</dbReference>
<organism evidence="18 19">
    <name type="scientific">Clavelina lepadiformis</name>
    <name type="common">Light-bulb sea squirt</name>
    <name type="synonym">Ascidia lepadiformis</name>
    <dbReference type="NCBI Taxonomy" id="159417"/>
    <lineage>
        <taxon>Eukaryota</taxon>
        <taxon>Metazoa</taxon>
        <taxon>Chordata</taxon>
        <taxon>Tunicata</taxon>
        <taxon>Ascidiacea</taxon>
        <taxon>Aplousobranchia</taxon>
        <taxon>Clavelinidae</taxon>
        <taxon>Clavelina</taxon>
    </lineage>
</organism>
<evidence type="ECO:0000259" key="12">
    <source>
        <dbReference type="Pfam" id="PF22981"/>
    </source>
</evidence>
<dbReference type="PANTHER" id="PTHR12809">
    <property type="entry name" value="MEDIATOR COMPLEX SUBUNIT"/>
    <property type="match status" value="1"/>
</dbReference>
<dbReference type="InterPro" id="IPR056878">
    <property type="entry name" value="RM5_Med14"/>
</dbReference>
<comment type="subcellular location">
    <subcellularLocation>
        <location evidence="1 10">Nucleus</location>
    </subcellularLocation>
</comment>
<dbReference type="PANTHER" id="PTHR12809:SF2">
    <property type="entry name" value="MEDIATOR OF RNA POLYMERASE II TRANSCRIPTION SUBUNIT 14"/>
    <property type="match status" value="1"/>
</dbReference>
<dbReference type="InterPro" id="IPR055107">
    <property type="entry name" value="Med14_RM8"/>
</dbReference>
<evidence type="ECO:0000256" key="9">
    <source>
        <dbReference type="ARBA" id="ARBA00032007"/>
    </source>
</evidence>
<dbReference type="EMBL" id="CAWYQH010000099">
    <property type="protein sequence ID" value="CAK8685336.1"/>
    <property type="molecule type" value="Genomic_DNA"/>
</dbReference>
<proteinExistence type="inferred from homology"/>
<evidence type="ECO:0000256" key="2">
    <source>
        <dbReference type="ARBA" id="ARBA00007813"/>
    </source>
</evidence>
<evidence type="ECO:0000256" key="1">
    <source>
        <dbReference type="ARBA" id="ARBA00004123"/>
    </source>
</evidence>
<evidence type="ECO:0000259" key="16">
    <source>
        <dbReference type="Pfam" id="PF25067"/>
    </source>
</evidence>
<evidence type="ECO:0000256" key="8">
    <source>
        <dbReference type="ARBA" id="ARBA00023242"/>
    </source>
</evidence>
<feature type="domain" description="Mediator of RNA polymerase II transcription subunit 14 RM5" evidence="16">
    <location>
        <begin position="613"/>
        <end position="699"/>
    </location>
</feature>
<dbReference type="Pfam" id="PF25069">
    <property type="entry name" value="Med14_C"/>
    <property type="match status" value="1"/>
</dbReference>
<feature type="domain" description="Mediator of RNA polymerase II transcription subunit 14 RM3" evidence="15">
    <location>
        <begin position="378"/>
        <end position="485"/>
    </location>
</feature>
<evidence type="ECO:0000256" key="6">
    <source>
        <dbReference type="ARBA" id="ARBA00023159"/>
    </source>
</evidence>
<comment type="function">
    <text evidence="10">Component of the Mediator complex, a coactivator involved in the regulated transcription of nearly all RNA polymerase II-dependent genes. Mediator functions as a bridge to convey information from gene-specific regulatory proteins to the basal RNA polymerase II transcription machinery. Mediator is recruited to promoters by direct interactions with regulatory proteins and serves as a scaffold for the assembly of a functional preinitiation complex with RNA polymerase II and the general transcription factors.</text>
</comment>
<dbReference type="InterPro" id="IPR013947">
    <property type="entry name" value="Mediator_Med14"/>
</dbReference>
<dbReference type="Pfam" id="PF25065">
    <property type="entry name" value="RM3_Med14"/>
    <property type="match status" value="1"/>
</dbReference>
<feature type="domain" description="Mediator of RNA polymerase II transcription subunit 14 RM6" evidence="14">
    <location>
        <begin position="746"/>
        <end position="809"/>
    </location>
</feature>
<reference evidence="18 19" key="1">
    <citation type="submission" date="2024-02" db="EMBL/GenBank/DDBJ databases">
        <authorList>
            <person name="Daric V."/>
            <person name="Darras S."/>
        </authorList>
    </citation>
    <scope>NUCLEOTIDE SEQUENCE [LARGE SCALE GENOMIC DNA]</scope>
</reference>
<comment type="similarity">
    <text evidence="2 10">Belongs to the Mediator complex subunit 14 family.</text>
</comment>
<dbReference type="InterPro" id="IPR056879">
    <property type="entry name" value="RM3_Med14"/>
</dbReference>
<dbReference type="InterPro" id="IPR055114">
    <property type="entry name" value="Med14_RM6"/>
</dbReference>
<feature type="domain" description="Mediator of RNA polymerase II transcription subunit 14 RM8" evidence="13">
    <location>
        <begin position="1014"/>
        <end position="1070"/>
    </location>
</feature>
<comment type="caution">
    <text evidence="18">The sequence shown here is derived from an EMBL/GenBank/DDBJ whole genome shotgun (WGS) entry which is preliminary data.</text>
</comment>
<evidence type="ECO:0000259" key="15">
    <source>
        <dbReference type="Pfam" id="PF25065"/>
    </source>
</evidence>
<evidence type="ECO:0000313" key="19">
    <source>
        <dbReference type="Proteomes" id="UP001642483"/>
    </source>
</evidence>
<evidence type="ECO:0000256" key="5">
    <source>
        <dbReference type="ARBA" id="ARBA00023015"/>
    </source>
</evidence>
<feature type="domain" description="Mediator of RNA polymerase II transcription subunit 14 C-terminal" evidence="17">
    <location>
        <begin position="1088"/>
        <end position="1234"/>
    </location>
</feature>
<evidence type="ECO:0000256" key="10">
    <source>
        <dbReference type="RuleBase" id="RU365082"/>
    </source>
</evidence>
<evidence type="ECO:0000259" key="17">
    <source>
        <dbReference type="Pfam" id="PF25069"/>
    </source>
</evidence>
<evidence type="ECO:0000256" key="3">
    <source>
        <dbReference type="ARBA" id="ARBA00019619"/>
    </source>
</evidence>
<keyword evidence="6 10" id="KW-0010">Activator</keyword>
<comment type="subunit">
    <text evidence="10">Component of the Mediator complex.</text>
</comment>
<gene>
    <name evidence="18" type="ORF">CVLEPA_LOCUS16470</name>
</gene>
<dbReference type="Pfam" id="PF22984">
    <property type="entry name" value="RM6_Med14"/>
    <property type="match status" value="1"/>
</dbReference>
<sequence length="1236" mass="137892">MQNTSSNDVNFVTLPNSSMMKPLSGLPLTGSVSLSTLTDYVVHKTYHDITVMADLLPSKTDVERKIAVSQFSASTHRLFLRLLCLVKWASSVGKVSKCSDISYFLDQQAVLFVETADKLHALANQVVVQARLPNFSIPSAVDVLTTGSFPRLPSCIRDRIISPDPIQPKEKKATLKRIEQIILYRLAVEVIPPQIMQLTVEDGIVTLLVPNEFKTYLTLMGDGHEVPWRLLKLEILVEDLDIGGGKPLVHNSQINYVHELVQSRLLACVEPLCDLYNVLHTFCLSLQLEVLQAQATRLLNMSWGKFIHIDEYLPGQRMTISYWRINPYVVRKSPMLITICLSLSDPSRPLQVLHTPNLTLDDANLSSSCSHVKHLCLEKLIQKSACVRSFSILTGIKKMLRKHFKKDLAHFSVEAIGRHCILFVPLLETSKLSHCLRITVDPQTGVVIPLVEGVDDKILEKMENEINVTPILLIKWTAVLRDCLITQLYKQSLQLLRISCTTIFPPGESNKNQLLVKIPQFPSFQVGVEMVSDRFACISCHYSILAEQCGTTTALYLKKTYAEFQSKARYAWQQKSLNSCMGEDELIQAVSICETHVPFVLLLESLSKVGVEVQGLQDEDDDLGFGCKIFSLPEVPGVGPEIDTLLRDCLLLCSFQFQAQSSKSWTVELIMKNILAGSQFASLLKQRNSTIHVHLTYKITPFSVCGDSNYDVVNSFLDDWNNIGRLFGSVYYYLEQLKHPECYLGKLTQIQSYDFNSITIMYGKALGFFVTISCTKEKKFFLSFGRVGGGISSNAHAYTKHFLTEMFNANPDISKLVHVLIDTCAPLQSLSRLPPFPALGIGSRLSTADNLQQVFAVVPHTVSQFRVCFQGLYFIEIHCVGNGKICVRDSSVSQFNYAKVKSPLAPIPGLATFLLSYKNKSHQKEGPLSPVLPLCDTMSMSSTNFVSLFSHSLDALCTSPSKIVQGQFLPCVLEHFLCTSNVFRHVDKYVSSSEGLSKAPITQSTGDTVKSSATCSFIAKTLHFLCRRHPQQLHKLLLKVQPVSNTGVHALENWNAEDLQVLEKYFELRVISSPSRLNAIRSFFNIITAPSAVLKDLIQLMRLELTRGRSVGVIPNWFINLCLTSSPRGSISVHGMSCVLIKDKILIFVQFTQNLQQSFSSAISAPTIVVPLLHDPAKTMVSVLPNTLSGNSSSSQQLKHIDTLLTAFDDMRQKSPGEITFFVAVRYLTENLTLSS</sequence>
<evidence type="ECO:0000259" key="14">
    <source>
        <dbReference type="Pfam" id="PF22984"/>
    </source>
</evidence>
<evidence type="ECO:0000259" key="13">
    <source>
        <dbReference type="Pfam" id="PF22983"/>
    </source>
</evidence>
<evidence type="ECO:0000313" key="18">
    <source>
        <dbReference type="EMBL" id="CAK8685336.1"/>
    </source>
</evidence>
<feature type="domain" description="Mediator complex subunit MED14 N-terminal" evidence="11">
    <location>
        <begin position="32"/>
        <end position="220"/>
    </location>
</feature>
<name>A0ABP0G3G8_CLALP</name>
<dbReference type="Pfam" id="PF22983">
    <property type="entry name" value="RM8_Med14"/>
    <property type="match status" value="1"/>
</dbReference>